<feature type="region of interest" description="Disordered" evidence="7">
    <location>
        <begin position="582"/>
        <end position="622"/>
    </location>
</feature>
<dbReference type="PROSITE" id="PS51194">
    <property type="entry name" value="HELICASE_CTER"/>
    <property type="match status" value="1"/>
</dbReference>
<evidence type="ECO:0000259" key="9">
    <source>
        <dbReference type="PROSITE" id="PS51192"/>
    </source>
</evidence>
<dbReference type="InterPro" id="IPR001650">
    <property type="entry name" value="Helicase_C-like"/>
</dbReference>
<evidence type="ECO:0000313" key="11">
    <source>
        <dbReference type="EMBL" id="KAF9623550.1"/>
    </source>
</evidence>
<keyword evidence="4" id="KW-0347">Helicase</keyword>
<feature type="compositionally biased region" description="Basic and acidic residues" evidence="7">
    <location>
        <begin position="109"/>
        <end position="141"/>
    </location>
</feature>
<dbReference type="PROSITE" id="PS51192">
    <property type="entry name" value="HELICASE_ATP_BIND_1"/>
    <property type="match status" value="1"/>
</dbReference>
<dbReference type="PANTHER" id="PTHR45821:SF5">
    <property type="entry name" value="SNF2 DOMAIN-CONTAINING PROTEIN CLASSY 4"/>
    <property type="match status" value="1"/>
</dbReference>
<feature type="compositionally biased region" description="Acidic residues" evidence="7">
    <location>
        <begin position="364"/>
        <end position="375"/>
    </location>
</feature>
<dbReference type="SMART" id="SM00490">
    <property type="entry name" value="HELICc"/>
    <property type="match status" value="1"/>
</dbReference>
<dbReference type="InterPro" id="IPR038718">
    <property type="entry name" value="SNF2-like_sf"/>
</dbReference>
<dbReference type="SUPFAM" id="SSF52540">
    <property type="entry name" value="P-loop containing nucleoside triphosphate hydrolases"/>
    <property type="match status" value="2"/>
</dbReference>
<name>A0A835ITG4_9MAGN</name>
<feature type="domain" description="Helicase ATP-binding" evidence="9">
    <location>
        <begin position="837"/>
        <end position="1035"/>
    </location>
</feature>
<dbReference type="Pfam" id="PF00176">
    <property type="entry name" value="SNF2-rel_dom"/>
    <property type="match status" value="1"/>
</dbReference>
<keyword evidence="6" id="KW-0539">Nucleus</keyword>
<dbReference type="InterPro" id="IPR000330">
    <property type="entry name" value="SNF2_N"/>
</dbReference>
<keyword evidence="3" id="KW-0378">Hydrolase</keyword>
<dbReference type="GO" id="GO:0016787">
    <property type="term" value="F:hydrolase activity"/>
    <property type="evidence" value="ECO:0007669"/>
    <property type="project" value="UniProtKB-KW"/>
</dbReference>
<feature type="compositionally biased region" description="Acidic residues" evidence="7">
    <location>
        <begin position="152"/>
        <end position="162"/>
    </location>
</feature>
<evidence type="ECO:0000256" key="2">
    <source>
        <dbReference type="ARBA" id="ARBA00022741"/>
    </source>
</evidence>
<keyword evidence="12" id="KW-1185">Reference proteome</keyword>
<evidence type="ECO:0000313" key="12">
    <source>
        <dbReference type="Proteomes" id="UP000631114"/>
    </source>
</evidence>
<dbReference type="Pfam" id="PF00271">
    <property type="entry name" value="Helicase_C"/>
    <property type="match status" value="1"/>
</dbReference>
<evidence type="ECO:0000256" key="1">
    <source>
        <dbReference type="ARBA" id="ARBA00004123"/>
    </source>
</evidence>
<dbReference type="GO" id="GO:0004386">
    <property type="term" value="F:helicase activity"/>
    <property type="evidence" value="ECO:0007669"/>
    <property type="project" value="UniProtKB-KW"/>
</dbReference>
<dbReference type="GO" id="GO:0005634">
    <property type="term" value="C:nucleus"/>
    <property type="evidence" value="ECO:0007669"/>
    <property type="project" value="UniProtKB-SubCell"/>
</dbReference>
<dbReference type="EMBL" id="JADFTS010000001">
    <property type="protein sequence ID" value="KAF9623550.1"/>
    <property type="molecule type" value="Genomic_DNA"/>
</dbReference>
<dbReference type="CDD" id="cd18793">
    <property type="entry name" value="SF2_C_SNF"/>
    <property type="match status" value="1"/>
</dbReference>
<feature type="region of interest" description="Disordered" evidence="7">
    <location>
        <begin position="692"/>
        <end position="713"/>
    </location>
</feature>
<feature type="compositionally biased region" description="Basic and acidic residues" evidence="7">
    <location>
        <begin position="290"/>
        <end position="305"/>
    </location>
</feature>
<dbReference type="PROSITE" id="PS51126">
    <property type="entry name" value="DILUTE"/>
    <property type="match status" value="1"/>
</dbReference>
<evidence type="ECO:0000256" key="7">
    <source>
        <dbReference type="SAM" id="MobiDB-lite"/>
    </source>
</evidence>
<reference evidence="11 12" key="1">
    <citation type="submission" date="2020-10" db="EMBL/GenBank/DDBJ databases">
        <title>The Coptis chinensis genome and diversification of protoberbering-type alkaloids.</title>
        <authorList>
            <person name="Wang B."/>
            <person name="Shu S."/>
            <person name="Song C."/>
            <person name="Liu Y."/>
        </authorList>
    </citation>
    <scope>NUCLEOTIDE SEQUENCE [LARGE SCALE GENOMIC DNA]</scope>
    <source>
        <strain evidence="11">HL-2020</strain>
        <tissue evidence="11">Leaf</tissue>
    </source>
</reference>
<dbReference type="Gene3D" id="3.40.50.300">
    <property type="entry name" value="P-loop containing nucleotide triphosphate hydrolases"/>
    <property type="match status" value="1"/>
</dbReference>
<evidence type="ECO:0000259" key="8">
    <source>
        <dbReference type="PROSITE" id="PS51126"/>
    </source>
</evidence>
<dbReference type="GO" id="GO:0005524">
    <property type="term" value="F:ATP binding"/>
    <property type="evidence" value="ECO:0007669"/>
    <property type="project" value="UniProtKB-KW"/>
</dbReference>
<dbReference type="GO" id="GO:0080188">
    <property type="term" value="P:gene silencing by siRNA-directed DNA methylation"/>
    <property type="evidence" value="ECO:0007669"/>
    <property type="project" value="InterPro"/>
</dbReference>
<dbReference type="InterPro" id="IPR002710">
    <property type="entry name" value="Dilute_dom"/>
</dbReference>
<dbReference type="InterPro" id="IPR049730">
    <property type="entry name" value="SNF2/RAD54-like_C"/>
</dbReference>
<feature type="compositionally biased region" description="Polar residues" evidence="7">
    <location>
        <begin position="586"/>
        <end position="603"/>
    </location>
</feature>
<evidence type="ECO:0000256" key="3">
    <source>
        <dbReference type="ARBA" id="ARBA00022801"/>
    </source>
</evidence>
<feature type="compositionally biased region" description="Acidic residues" evidence="7">
    <location>
        <begin position="700"/>
        <end position="709"/>
    </location>
</feature>
<dbReference type="OrthoDB" id="2020972at2759"/>
<organism evidence="11 12">
    <name type="scientific">Coptis chinensis</name>
    <dbReference type="NCBI Taxonomy" id="261450"/>
    <lineage>
        <taxon>Eukaryota</taxon>
        <taxon>Viridiplantae</taxon>
        <taxon>Streptophyta</taxon>
        <taxon>Embryophyta</taxon>
        <taxon>Tracheophyta</taxon>
        <taxon>Spermatophyta</taxon>
        <taxon>Magnoliopsida</taxon>
        <taxon>Ranunculales</taxon>
        <taxon>Ranunculaceae</taxon>
        <taxon>Coptidoideae</taxon>
        <taxon>Coptis</taxon>
    </lineage>
</organism>
<dbReference type="InterPro" id="IPR044567">
    <property type="entry name" value="CLSY/DRD1"/>
</dbReference>
<feature type="compositionally biased region" description="Basic and acidic residues" evidence="7">
    <location>
        <begin position="265"/>
        <end position="280"/>
    </location>
</feature>
<feature type="compositionally biased region" description="Acidic residues" evidence="7">
    <location>
        <begin position="242"/>
        <end position="251"/>
    </location>
</feature>
<dbReference type="SMART" id="SM00487">
    <property type="entry name" value="DEXDc"/>
    <property type="match status" value="1"/>
</dbReference>
<dbReference type="PANTHER" id="PTHR45821">
    <property type="entry name" value="SNF2 DOMAIN-CONTAINING PROTEIN CLASSY 2-RELATED"/>
    <property type="match status" value="1"/>
</dbReference>
<evidence type="ECO:0000256" key="4">
    <source>
        <dbReference type="ARBA" id="ARBA00022806"/>
    </source>
</evidence>
<dbReference type="Proteomes" id="UP000631114">
    <property type="component" value="Unassembled WGS sequence"/>
</dbReference>
<keyword evidence="5" id="KW-0067">ATP-binding</keyword>
<dbReference type="Gene3D" id="3.40.50.10810">
    <property type="entry name" value="Tandem AAA-ATPase domain"/>
    <property type="match status" value="1"/>
</dbReference>
<feature type="compositionally biased region" description="Basic and acidic residues" evidence="7">
    <location>
        <begin position="604"/>
        <end position="622"/>
    </location>
</feature>
<feature type="domain" description="Helicase C-terminal" evidence="10">
    <location>
        <begin position="1184"/>
        <end position="1344"/>
    </location>
</feature>
<dbReference type="InterPro" id="IPR027417">
    <property type="entry name" value="P-loop_NTPase"/>
</dbReference>
<feature type="domain" description="Dilute" evidence="8">
    <location>
        <begin position="1440"/>
        <end position="1488"/>
    </location>
</feature>
<sequence length="1488" mass="165995">MVEFPKYVAERTRRGLDHYYSELSKANKKKQAGSSRGGVIELSDDDGEVWKKKKGGGKRGFDNGKIFGRLNGKGKVSVLSSSSEDLYVIKDDEFPYVVGGDSNDESEEVEGRKKGFREAYKERKAFKNNDQSRRKGFLGKDTKRKRVGTPSDTDDDVDEDNDVGSGRGKSVKKNDRSGKKGVLGKFAERKRVGTPSDTDDDADQYYDVGSRRGKAVQEIDQSGKKGVLGKFAKRKRFGTPSDTDDDADQDSDVGRRGKAVQKNTQSERKRNFGKSAKEKVIGSSSDTDDGATHTDKGSRKAETVKKPVTSAKKMILGKSTGRKYVVSNTDEGSRRTKTVQKHVLSGKKGILGTSTNRKEAVSNTDDDDSDEEEDVNNNGYDEQDEAHNGVSIKQGPLGNFANTKTVGSPSHDAGCSLRRKLHFAGGDNNGEKDYDDAAGFQRRCFRRGKNLVVEIEYTNLSYAGDNVDIEEGSSGDNVDIGEGRDEDVVDMNGIDGVNKSVSTSDLSDAVDIGDVEDCGAEDAVGDKLDSDKVGGCDNADIGEGIHSDHVAVDNGGDIDVDEGNDHGEMGVTKEVHLGMSRKRRNLGTSSDKVTLSRSSSKSCFRNDGEQGKRHERGPELKKRWLEKVKSADGNHQNEESVLPNGGKKQINYKFNFGVETPKPVEKTEEEKYLEMLWSEYDFAVAVASGDVGSSETPAVDTEDADESSVELDPSTTCCYGKQGKHDFVIDDEVGIKCRFCSFVHLEMKYVLPPLETQRYERLLKKNSADERDLSMWEDLHFDDASGDSQVSSDPGKGTVWNIFPRIRESMYQHQQEGFEFLWKNIAGGLNIENLRNSPPPDHIGGCVISHAPGTGKTFLTIAFLRSYMEIFKESRAVIMAPASMLLTWEEEFKKWKIDIPFHNLNSWDFTGREDRMAHKLIQGKNRNNKWTRLVKLLSWSKEKSVLGISYNLFEKHAGDRFVKGRNKEKVEMRRILLEKPGLLVFDEGHTPRNKHSLIWKALGNVKTDKRIILSGTPFQNNFDELYNTLCLVRPKFAEKFFPKTPNIRQAKSDLRSQDARRLWASLTNSIGKDDDQSLLDPLRSLIDPFVHVHRGSILKENLPGLRDRVIVLVPTPLQRELLEELGKIQNPLELEHSVSLASVHPSLFLNCRCSKSENPFMDKVSSAELRLDPAQGAKTRFLMELIRLCEVLKEKVLVFSQFKAPFCIIKDQLNHHFNWTEGEEVLKMDGNLDMKSRQSLINLFNDPCSKAKVLLASTKTCREGISLIGASRVVLLDVVWNPSVERQAISRAYRLGQKKVVYTYRLLTSGTMEESKLDEKLSDKESENKIVKQQALLNTPAEPMKMLMLLSIVSCNILFSVKEYQLQHLLFIDVSFIDEKTKVFGRLIQMIGSAIGKSLKASGFAVSTLSHRKDPPAIALSGRMTQGFCSSPLSGNISLSGLDSMHQVEGKYPALLFKNQLTAFVDMIYGIIRDNLKKELAPSLSLCI</sequence>
<accession>A0A835ITG4</accession>
<protein>
    <submittedName>
        <fullName evidence="11">Uncharacterized protein</fullName>
    </submittedName>
</protein>
<evidence type="ECO:0000256" key="6">
    <source>
        <dbReference type="ARBA" id="ARBA00023242"/>
    </source>
</evidence>
<keyword evidence="2" id="KW-0547">Nucleotide-binding</keyword>
<dbReference type="InterPro" id="IPR014001">
    <property type="entry name" value="Helicase_ATP-bd"/>
</dbReference>
<evidence type="ECO:0000259" key="10">
    <source>
        <dbReference type="PROSITE" id="PS51194"/>
    </source>
</evidence>
<feature type="region of interest" description="Disordered" evidence="7">
    <location>
        <begin position="95"/>
        <end position="412"/>
    </location>
</feature>
<comment type="subcellular location">
    <subcellularLocation>
        <location evidence="1">Nucleus</location>
    </subcellularLocation>
</comment>
<proteinExistence type="predicted"/>
<evidence type="ECO:0000256" key="5">
    <source>
        <dbReference type="ARBA" id="ARBA00022840"/>
    </source>
</evidence>
<comment type="caution">
    <text evidence="11">The sequence shown here is derived from an EMBL/GenBank/DDBJ whole genome shotgun (WGS) entry which is preliminary data.</text>
</comment>
<gene>
    <name evidence="11" type="ORF">IFM89_003340</name>
</gene>